<dbReference type="GO" id="GO:0006936">
    <property type="term" value="P:muscle contraction"/>
    <property type="evidence" value="ECO:0007669"/>
    <property type="project" value="TreeGrafter"/>
</dbReference>
<evidence type="ECO:0000256" key="2">
    <source>
        <dbReference type="SAM" id="MobiDB-lite"/>
    </source>
</evidence>
<dbReference type="EMBL" id="WVUK01000012">
    <property type="protein sequence ID" value="KAF7496298.1"/>
    <property type="molecule type" value="Genomic_DNA"/>
</dbReference>
<dbReference type="AlphaFoldDB" id="A0A834RKN3"/>
<reference evidence="4" key="3">
    <citation type="submission" date="2022-06" db="UniProtKB">
        <authorList>
            <consortium name="EnsemblMetazoa"/>
        </authorList>
    </citation>
    <scope>IDENTIFICATION</scope>
</reference>
<evidence type="ECO:0000256" key="1">
    <source>
        <dbReference type="ARBA" id="ARBA00009930"/>
    </source>
</evidence>
<dbReference type="InterPro" id="IPR038077">
    <property type="entry name" value="Troponin_sf"/>
</dbReference>
<proteinExistence type="inferred from homology"/>
<dbReference type="PANTHER" id="PTHR13738">
    <property type="entry name" value="TROPONIN I"/>
    <property type="match status" value="1"/>
</dbReference>
<feature type="compositionally biased region" description="Basic and acidic residues" evidence="2">
    <location>
        <begin position="50"/>
        <end position="82"/>
    </location>
</feature>
<dbReference type="SUPFAM" id="SSF90250">
    <property type="entry name" value="Troponin coil-coiled subunits"/>
    <property type="match status" value="1"/>
</dbReference>
<dbReference type="Proteomes" id="UP000070412">
    <property type="component" value="Unassembled WGS sequence"/>
</dbReference>
<dbReference type="PANTHER" id="PTHR13738:SF1">
    <property type="entry name" value="TROPONIN I"/>
    <property type="match status" value="1"/>
</dbReference>
<name>A0A834RKN3_SARSC</name>
<reference evidence="5" key="1">
    <citation type="journal article" date="2020" name="PLoS Negl. Trop. Dis.">
        <title>High-quality nuclear genome for Sarcoptes scabiei-A critical resource for a neglected parasite.</title>
        <authorList>
            <person name="Korhonen P.K."/>
            <person name="Gasser R.B."/>
            <person name="Ma G."/>
            <person name="Wang T."/>
            <person name="Stroehlein A.J."/>
            <person name="Young N.D."/>
            <person name="Ang C.S."/>
            <person name="Fernando D.D."/>
            <person name="Lu H.C."/>
            <person name="Taylor S."/>
            <person name="Reynolds S.L."/>
            <person name="Mofiz E."/>
            <person name="Najaraj S.H."/>
            <person name="Gowda H."/>
            <person name="Madugundu A."/>
            <person name="Renuse S."/>
            <person name="Holt D."/>
            <person name="Pandey A."/>
            <person name="Papenfuss A.T."/>
            <person name="Fischer K."/>
        </authorList>
    </citation>
    <scope>NUCLEOTIDE SEQUENCE [LARGE SCALE GENOMIC DNA]</scope>
</reference>
<accession>A0A834RKN3</accession>
<dbReference type="GO" id="GO:0005861">
    <property type="term" value="C:troponin complex"/>
    <property type="evidence" value="ECO:0007669"/>
    <property type="project" value="InterPro"/>
</dbReference>
<gene>
    <name evidence="3" type="ORF">SSS_8342</name>
</gene>
<sequence length="207" mass="24596">MGDAKAKFDEKERKKLEIRKRLEAQMKSTKKKGFMTPERKKALKNLLRRKAAEEVKRQQEIRERERQKAISERTGKPKPTHDSNEAALIAICKEYHNRIYKLNEEKWDLELAVCLKEYEIQEIQSRVNDMRGKFIVPPLKKVSKYQTQLEKMRQWTYKLAKMDMRGGLKPVKKEYELDDSKLVSDRIGSKIGQYFLNKIDSFQCLIN</sequence>
<dbReference type="Pfam" id="PF00992">
    <property type="entry name" value="Troponin"/>
    <property type="match status" value="1"/>
</dbReference>
<evidence type="ECO:0000313" key="4">
    <source>
        <dbReference type="EnsemblMetazoa" id="KAF7496298.1"/>
    </source>
</evidence>
<protein>
    <submittedName>
        <fullName evidence="3">Troponin I</fullName>
    </submittedName>
</protein>
<dbReference type="EnsemblMetazoa" id="SSS_8342s_mrna">
    <property type="protein sequence ID" value="KAF7496298.1"/>
    <property type="gene ID" value="SSS_8342"/>
</dbReference>
<dbReference type="InterPro" id="IPR050875">
    <property type="entry name" value="Troponin_I"/>
</dbReference>
<dbReference type="Gene3D" id="1.20.5.350">
    <property type="match status" value="1"/>
</dbReference>
<dbReference type="InterPro" id="IPR001978">
    <property type="entry name" value="Troponin"/>
</dbReference>
<evidence type="ECO:0000313" key="3">
    <source>
        <dbReference type="EMBL" id="KAF7496298.1"/>
    </source>
</evidence>
<feature type="region of interest" description="Disordered" evidence="2">
    <location>
        <begin position="48"/>
        <end position="82"/>
    </location>
</feature>
<keyword evidence="5" id="KW-1185">Reference proteome</keyword>
<dbReference type="OMA" id="VCLKEYE"/>
<evidence type="ECO:0000313" key="5">
    <source>
        <dbReference type="Proteomes" id="UP000070412"/>
    </source>
</evidence>
<dbReference type="OrthoDB" id="371899at2759"/>
<reference evidence="3" key="2">
    <citation type="submission" date="2020-01" db="EMBL/GenBank/DDBJ databases">
        <authorList>
            <person name="Korhonen P.K.K."/>
            <person name="Guangxu M.G."/>
            <person name="Wang T.W."/>
            <person name="Stroehlein A.J.S."/>
            <person name="Young N.D."/>
            <person name="Ang C.-S.A."/>
            <person name="Fernando D.W.F."/>
            <person name="Lu H.L."/>
            <person name="Taylor S.T."/>
            <person name="Ehtesham M.E.M."/>
            <person name="Najaraj S.H.N."/>
            <person name="Harsha G.H.G."/>
            <person name="Madugundu A.M."/>
            <person name="Renuse S.R."/>
            <person name="Holt D.H."/>
            <person name="Pandey A.P."/>
            <person name="Papenfuss A.P."/>
            <person name="Gasser R.B.G."/>
            <person name="Fischer K.F."/>
        </authorList>
    </citation>
    <scope>NUCLEOTIDE SEQUENCE</scope>
    <source>
        <strain evidence="3">SSS_KF_BRIS2020</strain>
    </source>
</reference>
<organism evidence="3">
    <name type="scientific">Sarcoptes scabiei</name>
    <name type="common">Itch mite</name>
    <name type="synonym">Acarus scabiei</name>
    <dbReference type="NCBI Taxonomy" id="52283"/>
    <lineage>
        <taxon>Eukaryota</taxon>
        <taxon>Metazoa</taxon>
        <taxon>Ecdysozoa</taxon>
        <taxon>Arthropoda</taxon>
        <taxon>Chelicerata</taxon>
        <taxon>Arachnida</taxon>
        <taxon>Acari</taxon>
        <taxon>Acariformes</taxon>
        <taxon>Sarcoptiformes</taxon>
        <taxon>Astigmata</taxon>
        <taxon>Psoroptidia</taxon>
        <taxon>Sarcoptoidea</taxon>
        <taxon>Sarcoptidae</taxon>
        <taxon>Sarcoptinae</taxon>
        <taxon>Sarcoptes</taxon>
    </lineage>
</organism>
<comment type="similarity">
    <text evidence="1">Belongs to the troponin I family.</text>
</comment>